<dbReference type="GO" id="GO:0048137">
    <property type="term" value="P:spermatocyte division"/>
    <property type="evidence" value="ECO:0007669"/>
    <property type="project" value="TreeGrafter"/>
</dbReference>
<gene>
    <name evidence="10" type="primary">TOPAZ1</name>
</gene>
<feature type="compositionally biased region" description="Basic and acidic residues" evidence="8">
    <location>
        <begin position="434"/>
        <end position="443"/>
    </location>
</feature>
<proteinExistence type="predicted"/>
<reference evidence="10" key="1">
    <citation type="submission" date="2020-10" db="EMBL/GenBank/DDBJ databases">
        <title>Catharus ustulatus (Swainson's thrush) genome, bCatUst1, primary haplotype v2.</title>
        <authorList>
            <person name="Delmore K."/>
            <person name="Vafadar M."/>
            <person name="Formenti G."/>
            <person name="Chow W."/>
            <person name="Pelan S."/>
            <person name="Howe K."/>
            <person name="Rhie A."/>
            <person name="Mountcastle J."/>
            <person name="Haase B."/>
            <person name="Fedrigo O."/>
            <person name="Jarvis E.D."/>
        </authorList>
    </citation>
    <scope>NUCLEOTIDE SEQUENCE [LARGE SCALE GENOMIC DNA]</scope>
</reference>
<comment type="subcellular location">
    <subcellularLocation>
        <location evidence="2">Cytoplasm</location>
        <location evidence="2">Cytosol</location>
    </subcellularLocation>
</comment>
<dbReference type="InterPro" id="IPR038952">
    <property type="entry name" value="TOPAZ1"/>
</dbReference>
<protein>
    <recommendedName>
        <fullName evidence="3">Protein TOPAZ1</fullName>
    </recommendedName>
    <alternativeName>
        <fullName evidence="7">Testis- and ovary-specific PAZ domain-containing protein 1</fullName>
    </alternativeName>
</protein>
<dbReference type="Gene3D" id="1.25.40.10">
    <property type="entry name" value="Tetratricopeptide repeat domain"/>
    <property type="match status" value="1"/>
</dbReference>
<keyword evidence="11" id="KW-1185">Reference proteome</keyword>
<dbReference type="PANTHER" id="PTHR35671:SF1">
    <property type="entry name" value="PROTEIN TOPAZ1"/>
    <property type="match status" value="1"/>
</dbReference>
<evidence type="ECO:0000256" key="8">
    <source>
        <dbReference type="SAM" id="MobiDB-lite"/>
    </source>
</evidence>
<evidence type="ECO:0000256" key="4">
    <source>
        <dbReference type="ARBA" id="ARBA00022490"/>
    </source>
</evidence>
<feature type="region of interest" description="Disordered" evidence="8">
    <location>
        <begin position="387"/>
        <end position="448"/>
    </location>
</feature>
<dbReference type="InterPro" id="IPR029435">
    <property type="entry name" value="TOPAZ1_dom"/>
</dbReference>
<dbReference type="PANTHER" id="PTHR35671">
    <property type="entry name" value="PROTEIN TOPAZ1"/>
    <property type="match status" value="1"/>
</dbReference>
<dbReference type="Proteomes" id="UP000694563">
    <property type="component" value="Chromosome 1"/>
</dbReference>
<dbReference type="GO" id="GO:0030154">
    <property type="term" value="P:cell differentiation"/>
    <property type="evidence" value="ECO:0007669"/>
    <property type="project" value="UniProtKB-KW"/>
</dbReference>
<name>A0A8C3U295_CATUS</name>
<evidence type="ECO:0000313" key="11">
    <source>
        <dbReference type="Proteomes" id="UP000694563"/>
    </source>
</evidence>
<evidence type="ECO:0000259" key="9">
    <source>
        <dbReference type="Pfam" id="PF14669"/>
    </source>
</evidence>
<reference evidence="10" key="2">
    <citation type="submission" date="2025-08" db="UniProtKB">
        <authorList>
            <consortium name="Ensembl"/>
        </authorList>
    </citation>
    <scope>IDENTIFICATION</scope>
</reference>
<keyword evidence="5" id="KW-0221">Differentiation</keyword>
<evidence type="ECO:0000256" key="3">
    <source>
        <dbReference type="ARBA" id="ARBA00016464"/>
    </source>
</evidence>
<evidence type="ECO:0000256" key="1">
    <source>
        <dbReference type="ARBA" id="ARBA00002132"/>
    </source>
</evidence>
<evidence type="ECO:0000256" key="7">
    <source>
        <dbReference type="ARBA" id="ARBA00031943"/>
    </source>
</evidence>
<dbReference type="GO" id="GO:0005829">
    <property type="term" value="C:cytosol"/>
    <property type="evidence" value="ECO:0007669"/>
    <property type="project" value="UniProtKB-SubCell"/>
</dbReference>
<feature type="region of interest" description="Disordered" evidence="8">
    <location>
        <begin position="692"/>
        <end position="731"/>
    </location>
</feature>
<feature type="domain" description="Protein TOPAZ1" evidence="9">
    <location>
        <begin position="1002"/>
        <end position="1176"/>
    </location>
</feature>
<organism evidence="10 11">
    <name type="scientific">Catharus ustulatus</name>
    <name type="common">Russet-backed thrush</name>
    <name type="synonym">Hylocichla ustulatus</name>
    <dbReference type="NCBI Taxonomy" id="91951"/>
    <lineage>
        <taxon>Eukaryota</taxon>
        <taxon>Metazoa</taxon>
        <taxon>Chordata</taxon>
        <taxon>Craniata</taxon>
        <taxon>Vertebrata</taxon>
        <taxon>Euteleostomi</taxon>
        <taxon>Archelosauria</taxon>
        <taxon>Archosauria</taxon>
        <taxon>Dinosauria</taxon>
        <taxon>Saurischia</taxon>
        <taxon>Theropoda</taxon>
        <taxon>Coelurosauria</taxon>
        <taxon>Aves</taxon>
        <taxon>Neognathae</taxon>
        <taxon>Neoaves</taxon>
        <taxon>Telluraves</taxon>
        <taxon>Australaves</taxon>
        <taxon>Passeriformes</taxon>
        <taxon>Turdidae</taxon>
        <taxon>Catharus</taxon>
    </lineage>
</organism>
<evidence type="ECO:0000313" key="10">
    <source>
        <dbReference type="Ensembl" id="ENSCUSP00005008198.1"/>
    </source>
</evidence>
<evidence type="ECO:0000256" key="5">
    <source>
        <dbReference type="ARBA" id="ARBA00022782"/>
    </source>
</evidence>
<reference evidence="10" key="3">
    <citation type="submission" date="2025-09" db="UniProtKB">
        <authorList>
            <consortium name="Ensembl"/>
        </authorList>
    </citation>
    <scope>IDENTIFICATION</scope>
</reference>
<comment type="function">
    <text evidence="1">Important for normal spermatogenesis and male fertility. Specifically required for progression to the post-meiotic stages of spermatocyte development. Seems to be necessary for normal expression levels of a number of testis-expressed gene transcripts, although its role in this process is unclear.</text>
</comment>
<evidence type="ECO:0000256" key="6">
    <source>
        <dbReference type="ARBA" id="ARBA00022871"/>
    </source>
</evidence>
<feature type="compositionally biased region" description="Basic and acidic residues" evidence="8">
    <location>
        <begin position="410"/>
        <end position="419"/>
    </location>
</feature>
<feature type="compositionally biased region" description="Basic and acidic residues" evidence="8">
    <location>
        <begin position="387"/>
        <end position="400"/>
    </location>
</feature>
<accession>A0A8C3U295</accession>
<keyword evidence="4" id="KW-0963">Cytoplasm</keyword>
<feature type="compositionally biased region" description="Polar residues" evidence="8">
    <location>
        <begin position="420"/>
        <end position="433"/>
    </location>
</feature>
<evidence type="ECO:0000256" key="2">
    <source>
        <dbReference type="ARBA" id="ARBA00004514"/>
    </source>
</evidence>
<dbReference type="InterPro" id="IPR011990">
    <property type="entry name" value="TPR-like_helical_dom_sf"/>
</dbReference>
<keyword evidence="6" id="KW-0744">Spermatogenesis</keyword>
<dbReference type="Ensembl" id="ENSCUST00005008542.1">
    <property type="protein sequence ID" value="ENSCUSP00005008198.1"/>
    <property type="gene ID" value="ENSCUSG00005005041.1"/>
</dbReference>
<dbReference type="Pfam" id="PF14669">
    <property type="entry name" value="Asp_Glu_race_2"/>
    <property type="match status" value="1"/>
</dbReference>
<sequence length="1399" mass="157213">MNTSAKCDAEHCSNALNHCSGLLCATNKNPFVILEDCSYINTLVKPSASGTTSSYKLNGFSHVAHGTGDLNDGICSTSRMQNERSLIKGGLSSNKEKNENEGGCVACYLSESSKCLRGKKWNIGRKPRKRMKITEKSADMASKCKKCELQTETAVAMSSSFAVSGLNHIFSASCDHTSDFDAEKNTHEVQTVSAWRKNNTKLLSFETGFKKTSELSVVVKGENSSSVAHYADASDSLRMLAQIHDVSDHHKSKTGRNLNKVSEKLQQFTCQRTIPMTGKKVWPIESCARTSEWFLKNHRSISEGERLLKAAFENVRQLDLHTSLAEITKKMTHKKIDPNIDCQASRAETESSSVDIYKTLTMSNENGESLVSTNGRIKATLNFTAKQKDENESDVTERNLSETVQNGKTKQKDKNKGDMTNRNLPATVQYGTTKQKDKNEGDVTNRNLSVTVQNGTSTSNINKINFSPEVSVVNQTTFSDLNIIKPLTSGSLTKFKIPYCRNKPKSKKRESVHSFENKTCNTCTSPLELLEGIGPGRQKTGEEIFLLKSEQHPLPVMSDATSPASIQKKADEIDSKDFQHSGSVNLSDEVSELPESFSVYPHPLFDGQPEPSVSDFSGTECVLKSSFPDHSYNAVDHFVGLEINGDRKSRGNFSQRGSQNLPDILEAYNQDVLVIDVIQDDPDLFGASNEEEFAPASEQDNPVPDAPQDRVGSPGCQGTADSHSTCHQPEPPGPFSQHCPPASCSPVCLHLEGCPILGAESIHLFPLLWWVITMFSFKKYYLAFSACCNFILFQACHSVQQILDALNLPRKYCRYYFMTSRGCERTKCWFCHVPGHGDEKVKRFIEVRNRLVVLYRTFFLFFEYYKEVTPGVDFSSEVLNDLLVSLLSNCMLQEVFQILNVIVQIKTLPAVDVLLKVFEHVASLNIRNAVPTLISTFCKLVDAGIFLELEHFNYIIKLLHQLQVSSWEMSTVLNIKSRYVFKELFSDYSCLFTYICSFPSLQYCKEKRDWTKLGALYLNARTGCEHFDDLQKLFLSIAEILTRASETDKPRVPFCNFADAGKIRMQEVLFVELFIGRTGISVMYSYHKVLQWVKGSKVLDKLHELQINFTLLKGLIGPGRSASRCQIVNKATEIFLHSGNLDGAIRVLRESEWITDAPLWPCDKMDILNRHNLLCAIVHKYLRKSLYRQAFEVLQNLPGLQKHSDASQYSRLFNKLINACFENKNLGVSSSAVDFMFSRKIAIDFVLLRGLITALGRSSLWSKARTYYKNALSLGCYPELQGNLCHKLLNIPSYLSEVEMLLTIEIFLVSNASGIQNPRTSQALQITLKRSEDAVQNNSAYHGAVEKLIQAAHLSDPKLFLKHMTMNVNMEEVYSLEHSSALKWLQENMEWAEKVWLFQ</sequence>